<comment type="caution">
    <text evidence="1">The sequence shown here is derived from an EMBL/GenBank/DDBJ whole genome shotgun (WGS) entry which is preliminary data.</text>
</comment>
<evidence type="ECO:0000313" key="1">
    <source>
        <dbReference type="EMBL" id="KAI7997412.1"/>
    </source>
</evidence>
<organism evidence="1 2">
    <name type="scientific">Camellia lanceoleosa</name>
    <dbReference type="NCBI Taxonomy" id="1840588"/>
    <lineage>
        <taxon>Eukaryota</taxon>
        <taxon>Viridiplantae</taxon>
        <taxon>Streptophyta</taxon>
        <taxon>Embryophyta</taxon>
        <taxon>Tracheophyta</taxon>
        <taxon>Spermatophyta</taxon>
        <taxon>Magnoliopsida</taxon>
        <taxon>eudicotyledons</taxon>
        <taxon>Gunneridae</taxon>
        <taxon>Pentapetalae</taxon>
        <taxon>asterids</taxon>
        <taxon>Ericales</taxon>
        <taxon>Theaceae</taxon>
        <taxon>Camellia</taxon>
    </lineage>
</organism>
<evidence type="ECO:0000313" key="2">
    <source>
        <dbReference type="Proteomes" id="UP001060215"/>
    </source>
</evidence>
<proteinExistence type="predicted"/>
<gene>
    <name evidence="1" type="ORF">LOK49_LG10G00359</name>
</gene>
<keyword evidence="2" id="KW-1185">Reference proteome</keyword>
<protein>
    <submittedName>
        <fullName evidence="1">Serine/threonine-protein kinase-like protein ACR4</fullName>
    </submittedName>
</protein>
<dbReference type="EMBL" id="CM045767">
    <property type="protein sequence ID" value="KAI7997412.1"/>
    <property type="molecule type" value="Genomic_DNA"/>
</dbReference>
<name>A0ACC0GA92_9ERIC</name>
<sequence>MQGVGGRIKQRRIVVVTKGIEPGVTYNIEDVDVDRKIWKGFGISRKHAIWHMLTDNEKRLLEITYSFDGDRSIIWDGGDTRIQVHFTDIQALVQQSSIHGNVIDAYCAMIVEMQKKANILSKSGEMVYMYSSVCADMMRNASSLSRTRFWEVGFRPRLNVLHAISYGENGSIFCGRKPDRTHLVDFYGSNSAIIFATPFHFPFVGLTGGNGFVCGLLKVLNQPYCWGSSAFIQMGVPQPMVNGSEYSEISTRDHHLCGLRKRFIGKLRNAITNTSTTSIVDCWGYNMTANHVFDDGPVKSISVGSEFNCGLFSQNSSVFCWGDETSNRVISLIPKQMRFQEK</sequence>
<dbReference type="Proteomes" id="UP001060215">
    <property type="component" value="Chromosome 10"/>
</dbReference>
<accession>A0ACC0GA92</accession>
<reference evidence="1 2" key="1">
    <citation type="journal article" date="2022" name="Plant J.">
        <title>Chromosome-level genome of Camellia lanceoleosa provides a valuable resource for understanding genome evolution and self-incompatibility.</title>
        <authorList>
            <person name="Gong W."/>
            <person name="Xiao S."/>
            <person name="Wang L."/>
            <person name="Liao Z."/>
            <person name="Chang Y."/>
            <person name="Mo W."/>
            <person name="Hu G."/>
            <person name="Li W."/>
            <person name="Zhao G."/>
            <person name="Zhu H."/>
            <person name="Hu X."/>
            <person name="Ji K."/>
            <person name="Xiang X."/>
            <person name="Song Q."/>
            <person name="Yuan D."/>
            <person name="Jin S."/>
            <person name="Zhang L."/>
        </authorList>
    </citation>
    <scope>NUCLEOTIDE SEQUENCE [LARGE SCALE GENOMIC DNA]</scope>
    <source>
        <strain evidence="1">SQ_2022a</strain>
    </source>
</reference>